<proteinExistence type="predicted"/>
<dbReference type="PANTHER" id="PTHR13022">
    <property type="entry name" value="EUKARYOTIC TRANSLATION INITIATION FACTOR 3 SUBUNIT 11"/>
    <property type="match status" value="1"/>
</dbReference>
<protein>
    <recommendedName>
        <fullName evidence="1">CSN8/PSMD8/EIF3K domain-containing protein</fullName>
    </recommendedName>
</protein>
<dbReference type="GO" id="GO:0006446">
    <property type="term" value="P:regulation of translational initiation"/>
    <property type="evidence" value="ECO:0007669"/>
    <property type="project" value="InterPro"/>
</dbReference>
<sequence>MEDVVKKILEENPYDEQELPVLEKYVVEMSRTGKYNLDVAVAVLKLYQFSQDGNQTQQLKHIALILVKCLMALPKIDFQLCLRLIPEKLHVVEPVKTLSSVYDALEGGRFDEYWTLHEQAKLLLDSVKDYTTTIRQYIGQLMQSSQRRLPVAEAAQSLHTSEEEAVKFLGEQGWKIDGGICVSPAVAQDAKGRGGGDLVDRSIAALVGRAAVSFDVTH</sequence>
<dbReference type="GO" id="GO:0003743">
    <property type="term" value="F:translation initiation factor activity"/>
    <property type="evidence" value="ECO:0007669"/>
    <property type="project" value="InterPro"/>
</dbReference>
<dbReference type="InterPro" id="IPR016024">
    <property type="entry name" value="ARM-type_fold"/>
</dbReference>
<feature type="domain" description="CSN8/PSMD8/EIF3K" evidence="1">
    <location>
        <begin position="60"/>
        <end position="182"/>
    </location>
</feature>
<dbReference type="EMBL" id="HBIB01045559">
    <property type="protein sequence ID" value="CAE0267520.1"/>
    <property type="molecule type" value="Transcribed_RNA"/>
</dbReference>
<dbReference type="GO" id="GO:0043022">
    <property type="term" value="F:ribosome binding"/>
    <property type="evidence" value="ECO:0007669"/>
    <property type="project" value="InterPro"/>
</dbReference>
<dbReference type="SUPFAM" id="SSF48371">
    <property type="entry name" value="ARM repeat"/>
    <property type="match status" value="1"/>
</dbReference>
<reference evidence="2" key="1">
    <citation type="submission" date="2021-01" db="EMBL/GenBank/DDBJ databases">
        <authorList>
            <person name="Corre E."/>
            <person name="Pelletier E."/>
            <person name="Niang G."/>
            <person name="Scheremetjew M."/>
            <person name="Finn R."/>
            <person name="Kale V."/>
            <person name="Holt S."/>
            <person name="Cochrane G."/>
            <person name="Meng A."/>
            <person name="Brown T."/>
            <person name="Cohen L."/>
        </authorList>
    </citation>
    <scope>NUCLEOTIDE SEQUENCE</scope>
    <source>
        <strain evidence="2">NIES-2562</strain>
    </source>
</reference>
<evidence type="ECO:0000259" key="1">
    <source>
        <dbReference type="Pfam" id="PF10075"/>
    </source>
</evidence>
<accession>A0A7S3GIP4</accession>
<name>A0A7S3GIP4_9EUKA</name>
<dbReference type="Pfam" id="PF10075">
    <property type="entry name" value="CSN8_PSD8_EIF3K"/>
    <property type="match status" value="1"/>
</dbReference>
<dbReference type="GO" id="GO:0005852">
    <property type="term" value="C:eukaryotic translation initiation factor 3 complex"/>
    <property type="evidence" value="ECO:0007669"/>
    <property type="project" value="InterPro"/>
</dbReference>
<dbReference type="AlphaFoldDB" id="A0A7S3GIP4"/>
<dbReference type="InterPro" id="IPR016020">
    <property type="entry name" value="Transl_init_fac_sub12_N_euk"/>
</dbReference>
<gene>
    <name evidence="2" type="ORF">PBIL07802_LOCUS29865</name>
</gene>
<organism evidence="2">
    <name type="scientific">Palpitomonas bilix</name>
    <dbReference type="NCBI Taxonomy" id="652834"/>
    <lineage>
        <taxon>Eukaryota</taxon>
        <taxon>Eukaryota incertae sedis</taxon>
    </lineage>
</organism>
<dbReference type="Gene3D" id="1.25.40.250">
    <property type="entry name" value="ARM repeat, domain 1"/>
    <property type="match status" value="1"/>
</dbReference>
<dbReference type="InterPro" id="IPR009374">
    <property type="entry name" value="eIF3k"/>
</dbReference>
<dbReference type="InterPro" id="IPR033464">
    <property type="entry name" value="CSN8_PSD8_EIF3K"/>
</dbReference>
<evidence type="ECO:0000313" key="2">
    <source>
        <dbReference type="EMBL" id="CAE0267520.1"/>
    </source>
</evidence>
<dbReference type="PANTHER" id="PTHR13022:SF0">
    <property type="entry name" value="EUKARYOTIC TRANSLATION INITIATION FACTOR 3 SUBUNIT K"/>
    <property type="match status" value="1"/>
</dbReference>